<evidence type="ECO:0000313" key="1">
    <source>
        <dbReference type="EMBL" id="KAA1083174.1"/>
    </source>
</evidence>
<accession>A0A5B0N400</accession>
<dbReference type="AlphaFoldDB" id="A0A5B0N400"/>
<keyword evidence="2" id="KW-1185">Reference proteome</keyword>
<sequence>MRREYENNILGFVEECDRRIRAAQKRLEKTPEENNRTTGLMREIGEIQTGYEGAMGEVENLGRWFTSLLLRAR</sequence>
<dbReference type="EMBL" id="VSWC01000119">
    <property type="protein sequence ID" value="KAA1083174.1"/>
    <property type="molecule type" value="Genomic_DNA"/>
</dbReference>
<dbReference type="OrthoDB" id="153872at2759"/>
<gene>
    <name evidence="1" type="primary">LUC7_5</name>
    <name evidence="1" type="ORF">PGT21_026979</name>
</gene>
<evidence type="ECO:0000313" key="2">
    <source>
        <dbReference type="Proteomes" id="UP000324748"/>
    </source>
</evidence>
<proteinExistence type="predicted"/>
<name>A0A5B0N400_PUCGR</name>
<comment type="caution">
    <text evidence="1">The sequence shown here is derived from an EMBL/GenBank/DDBJ whole genome shotgun (WGS) entry which is preliminary data.</text>
</comment>
<reference evidence="1 2" key="1">
    <citation type="submission" date="2019-05" db="EMBL/GenBank/DDBJ databases">
        <title>Emergence of the Ug99 lineage of the wheat stem rust pathogen through somatic hybridization.</title>
        <authorList>
            <person name="Li F."/>
            <person name="Upadhyaya N.M."/>
            <person name="Sperschneider J."/>
            <person name="Matny O."/>
            <person name="Nguyen-Phuc H."/>
            <person name="Mago R."/>
            <person name="Raley C."/>
            <person name="Miller M.E."/>
            <person name="Silverstein K.A.T."/>
            <person name="Henningsen E."/>
            <person name="Hirsch C.D."/>
            <person name="Visser B."/>
            <person name="Pretorius Z.A."/>
            <person name="Steffenson B.J."/>
            <person name="Schwessinger B."/>
            <person name="Dodds P.N."/>
            <person name="Figueroa M."/>
        </authorList>
    </citation>
    <scope>NUCLEOTIDE SEQUENCE [LARGE SCALE GENOMIC DNA]</scope>
    <source>
        <strain evidence="1">21-0</strain>
    </source>
</reference>
<protein>
    <submittedName>
        <fullName evidence="1">Splicing factor</fullName>
    </submittedName>
</protein>
<dbReference type="Proteomes" id="UP000324748">
    <property type="component" value="Unassembled WGS sequence"/>
</dbReference>
<organism evidence="1 2">
    <name type="scientific">Puccinia graminis f. sp. tritici</name>
    <dbReference type="NCBI Taxonomy" id="56615"/>
    <lineage>
        <taxon>Eukaryota</taxon>
        <taxon>Fungi</taxon>
        <taxon>Dikarya</taxon>
        <taxon>Basidiomycota</taxon>
        <taxon>Pucciniomycotina</taxon>
        <taxon>Pucciniomycetes</taxon>
        <taxon>Pucciniales</taxon>
        <taxon>Pucciniaceae</taxon>
        <taxon>Puccinia</taxon>
    </lineage>
</organism>